<dbReference type="GO" id="GO:0006281">
    <property type="term" value="P:DNA repair"/>
    <property type="evidence" value="ECO:0007669"/>
    <property type="project" value="TreeGrafter"/>
</dbReference>
<dbReference type="InterPro" id="IPR036412">
    <property type="entry name" value="HAD-like_sf"/>
</dbReference>
<organism evidence="1 2">
    <name type="scientific">Candidatus Giovannonibacteria bacterium GW2011_GWB1_45_9b</name>
    <dbReference type="NCBI Taxonomy" id="1618653"/>
    <lineage>
        <taxon>Bacteria</taxon>
        <taxon>Candidatus Giovannoniibacteriota</taxon>
    </lineage>
</organism>
<evidence type="ECO:0008006" key="3">
    <source>
        <dbReference type="Google" id="ProtNLM"/>
    </source>
</evidence>
<comment type="caution">
    <text evidence="1">The sequence shown here is derived from an EMBL/GenBank/DDBJ whole genome shotgun (WGS) entry which is preliminary data.</text>
</comment>
<dbReference type="Gene3D" id="1.10.150.240">
    <property type="entry name" value="Putative phosphatase, domain 2"/>
    <property type="match status" value="1"/>
</dbReference>
<dbReference type="CDD" id="cd07505">
    <property type="entry name" value="HAD_BPGM-like"/>
    <property type="match status" value="1"/>
</dbReference>
<dbReference type="InterPro" id="IPR023214">
    <property type="entry name" value="HAD_sf"/>
</dbReference>
<dbReference type="SFLD" id="SFLDS00003">
    <property type="entry name" value="Haloacid_Dehalogenase"/>
    <property type="match status" value="1"/>
</dbReference>
<protein>
    <recommendedName>
        <fullName evidence="3">Pyrophosphatase PpaX</fullName>
    </recommendedName>
</protein>
<dbReference type="SUPFAM" id="SSF56784">
    <property type="entry name" value="HAD-like"/>
    <property type="match status" value="1"/>
</dbReference>
<dbReference type="InterPro" id="IPR050155">
    <property type="entry name" value="HAD-like_hydrolase_sf"/>
</dbReference>
<sequence>MDIYRQKIGFLLHYEEAMIIKGIFMDLDGVLLDSFREGLRRIQVICAIHEIQFTRETRSNLFHNWGLPGIELLMTCLDISESLAKRMYVDWEKYDREFPPPLIPGAREVLVWLRRNGFKSALITSRHRQNLLEILDRLDLEREFAVITSKEDTPGYHKPDPRVFRHALETLEQQGIQKNQCIFIGDTPSDTVAGHNAEIETLVIQTGPYLLEHITQYPVSLGNILRSIDDLPYWMEKHHEGEFKELF</sequence>
<dbReference type="Proteomes" id="UP000034020">
    <property type="component" value="Unassembled WGS sequence"/>
</dbReference>
<dbReference type="EMBL" id="LCLL01000004">
    <property type="protein sequence ID" value="KKU16678.1"/>
    <property type="molecule type" value="Genomic_DNA"/>
</dbReference>
<dbReference type="PANTHER" id="PTHR43434">
    <property type="entry name" value="PHOSPHOGLYCOLATE PHOSPHATASE"/>
    <property type="match status" value="1"/>
</dbReference>
<dbReference type="GO" id="GO:0008967">
    <property type="term" value="F:phosphoglycolate phosphatase activity"/>
    <property type="evidence" value="ECO:0007669"/>
    <property type="project" value="TreeGrafter"/>
</dbReference>
<dbReference type="NCBIfam" id="TIGR01549">
    <property type="entry name" value="HAD-SF-IA-v1"/>
    <property type="match status" value="1"/>
</dbReference>
<dbReference type="PANTHER" id="PTHR43434:SF1">
    <property type="entry name" value="PHOSPHOGLYCOLATE PHOSPHATASE"/>
    <property type="match status" value="1"/>
</dbReference>
<evidence type="ECO:0000313" key="1">
    <source>
        <dbReference type="EMBL" id="KKU16678.1"/>
    </source>
</evidence>
<name>A0A0G1QG19_9BACT</name>
<dbReference type="InterPro" id="IPR023198">
    <property type="entry name" value="PGP-like_dom2"/>
</dbReference>
<proteinExistence type="predicted"/>
<dbReference type="Gene3D" id="3.40.50.1000">
    <property type="entry name" value="HAD superfamily/HAD-like"/>
    <property type="match status" value="1"/>
</dbReference>
<dbReference type="NCBIfam" id="TIGR01509">
    <property type="entry name" value="HAD-SF-IA-v3"/>
    <property type="match status" value="1"/>
</dbReference>
<evidence type="ECO:0000313" key="2">
    <source>
        <dbReference type="Proteomes" id="UP000034020"/>
    </source>
</evidence>
<dbReference type="InterPro" id="IPR006439">
    <property type="entry name" value="HAD-SF_hydro_IA"/>
</dbReference>
<dbReference type="Pfam" id="PF13419">
    <property type="entry name" value="HAD_2"/>
    <property type="match status" value="1"/>
</dbReference>
<reference evidence="1 2" key="1">
    <citation type="journal article" date="2015" name="Nature">
        <title>rRNA introns, odd ribosomes, and small enigmatic genomes across a large radiation of phyla.</title>
        <authorList>
            <person name="Brown C.T."/>
            <person name="Hug L.A."/>
            <person name="Thomas B.C."/>
            <person name="Sharon I."/>
            <person name="Castelle C.J."/>
            <person name="Singh A."/>
            <person name="Wilkins M.J."/>
            <person name="Williams K.H."/>
            <person name="Banfield J.F."/>
        </authorList>
    </citation>
    <scope>NUCLEOTIDE SEQUENCE [LARGE SCALE GENOMIC DNA]</scope>
</reference>
<dbReference type="SFLD" id="SFLDG01129">
    <property type="entry name" value="C1.5:_HAD__Beta-PGM__Phosphata"/>
    <property type="match status" value="1"/>
</dbReference>
<dbReference type="AlphaFoldDB" id="A0A0G1QG19"/>
<gene>
    <name evidence="1" type="ORF">UX24_C0004G0014</name>
</gene>
<dbReference type="InterPro" id="IPR041492">
    <property type="entry name" value="HAD_2"/>
</dbReference>
<accession>A0A0G1QG19</accession>